<gene>
    <name evidence="2" type="ORF">C2E21_7677</name>
</gene>
<feature type="chain" id="PRO_5015134036" evidence="1">
    <location>
        <begin position="29"/>
        <end position="289"/>
    </location>
</feature>
<keyword evidence="3" id="KW-1185">Reference proteome</keyword>
<dbReference type="InterPro" id="IPR009030">
    <property type="entry name" value="Growth_fac_rcpt_cys_sf"/>
</dbReference>
<keyword evidence="1" id="KW-0732">Signal</keyword>
<protein>
    <submittedName>
        <fullName evidence="2">H-type lectin domain</fullName>
    </submittedName>
</protein>
<reference evidence="2 3" key="1">
    <citation type="journal article" date="2018" name="Plant J.">
        <title>Genome sequences of Chlorella sorokiniana UTEX 1602 and Micractinium conductrix SAG 241.80: implications to maltose excretion by a green alga.</title>
        <authorList>
            <person name="Arriola M.B."/>
            <person name="Velmurugan N."/>
            <person name="Zhang Y."/>
            <person name="Plunkett M.H."/>
            <person name="Hondzo H."/>
            <person name="Barney B.M."/>
        </authorList>
    </citation>
    <scope>NUCLEOTIDE SEQUENCE [LARGE SCALE GENOMIC DNA]</scope>
    <source>
        <strain evidence="3">UTEX 1602</strain>
    </source>
</reference>
<proteinExistence type="predicted"/>
<dbReference type="OrthoDB" id="10369091at2759"/>
<name>A0A2P6TH56_CHLSO</name>
<dbReference type="EMBL" id="LHPG02000016">
    <property type="protein sequence ID" value="PRW33614.1"/>
    <property type="molecule type" value="Genomic_DNA"/>
</dbReference>
<comment type="caution">
    <text evidence="2">The sequence shown here is derived from an EMBL/GenBank/DDBJ whole genome shotgun (WGS) entry which is preliminary data.</text>
</comment>
<evidence type="ECO:0000313" key="3">
    <source>
        <dbReference type="Proteomes" id="UP000239899"/>
    </source>
</evidence>
<dbReference type="Proteomes" id="UP000239899">
    <property type="component" value="Unassembled WGS sequence"/>
</dbReference>
<dbReference type="GO" id="GO:0030246">
    <property type="term" value="F:carbohydrate binding"/>
    <property type="evidence" value="ECO:0007669"/>
    <property type="project" value="UniProtKB-KW"/>
</dbReference>
<organism evidence="2 3">
    <name type="scientific">Chlorella sorokiniana</name>
    <name type="common">Freshwater green alga</name>
    <dbReference type="NCBI Taxonomy" id="3076"/>
    <lineage>
        <taxon>Eukaryota</taxon>
        <taxon>Viridiplantae</taxon>
        <taxon>Chlorophyta</taxon>
        <taxon>core chlorophytes</taxon>
        <taxon>Trebouxiophyceae</taxon>
        <taxon>Chlorellales</taxon>
        <taxon>Chlorellaceae</taxon>
        <taxon>Chlorella clade</taxon>
        <taxon>Chlorella</taxon>
    </lineage>
</organism>
<evidence type="ECO:0000313" key="2">
    <source>
        <dbReference type="EMBL" id="PRW33614.1"/>
    </source>
</evidence>
<feature type="signal peptide" evidence="1">
    <location>
        <begin position="1"/>
        <end position="28"/>
    </location>
</feature>
<dbReference type="AlphaFoldDB" id="A0A2P6TH56"/>
<evidence type="ECO:0000256" key="1">
    <source>
        <dbReference type="SAM" id="SignalP"/>
    </source>
</evidence>
<sequence length="289" mass="30025">MLPRPVRLQRTWAACALALALLLQAASARPLNAADAAPALLDASEHAAIASDGDLRSASRRLLVERPAGSRADAALAVDPTPEATLVAEAFPAEQLLAELTAAGLRLTTDAAQQQVALDAVRVAVKAAAAAAVSDTRQQMADLAAELRPADLSPAGCIDQKKLPVNGRCDLPPPPCVVGKAQCTKCADARTCVACAAGYVTVQGQCLARRDVKCRSQELNCDWCRDATNCGGCIGGRKPVNGLCLNLPPCENGFAGCQFCKPNGSACARCQSNYRDDGKGGCRRSFGRA</sequence>
<accession>A0A2P6TH56</accession>
<dbReference type="SUPFAM" id="SSF57184">
    <property type="entry name" value="Growth factor receptor domain"/>
    <property type="match status" value="1"/>
</dbReference>